<dbReference type="GO" id="GO:0061630">
    <property type="term" value="F:ubiquitin protein ligase activity"/>
    <property type="evidence" value="ECO:0007669"/>
    <property type="project" value="UniProtKB-EC"/>
</dbReference>
<comment type="pathway">
    <text evidence="2">Protein modification; protein ubiquitination.</text>
</comment>
<keyword evidence="6 9" id="KW-0863">Zinc-finger</keyword>
<comment type="caution">
    <text evidence="12">The sequence shown here is derived from an EMBL/GenBank/DDBJ whole genome shotgun (WGS) entry which is preliminary data.</text>
</comment>
<dbReference type="SMART" id="SM00184">
    <property type="entry name" value="RING"/>
    <property type="match status" value="1"/>
</dbReference>
<evidence type="ECO:0000256" key="7">
    <source>
        <dbReference type="ARBA" id="ARBA00022786"/>
    </source>
</evidence>
<dbReference type="CDD" id="cd23116">
    <property type="entry name" value="RING-H2_AIRP1-like"/>
    <property type="match status" value="1"/>
</dbReference>
<dbReference type="AlphaFoldDB" id="A0AAV9IKJ4"/>
<feature type="region of interest" description="Disordered" evidence="10">
    <location>
        <begin position="1"/>
        <end position="56"/>
    </location>
</feature>
<dbReference type="Gene3D" id="3.30.40.10">
    <property type="entry name" value="Zinc/RING finger domain, C3HC4 (zinc finger)"/>
    <property type="match status" value="1"/>
</dbReference>
<feature type="compositionally biased region" description="Polar residues" evidence="10">
    <location>
        <begin position="1"/>
        <end position="16"/>
    </location>
</feature>
<reference evidence="12 13" key="1">
    <citation type="submission" date="2022-07" db="EMBL/GenBank/DDBJ databases">
        <title>Genome-wide signatures of adaptation to extreme environments.</title>
        <authorList>
            <person name="Cho C.H."/>
            <person name="Yoon H.S."/>
        </authorList>
    </citation>
    <scope>NUCLEOTIDE SEQUENCE [LARGE SCALE GENOMIC DNA]</scope>
    <source>
        <strain evidence="12 13">108.79 E11</strain>
    </source>
</reference>
<dbReference type="GO" id="GO:0008270">
    <property type="term" value="F:zinc ion binding"/>
    <property type="evidence" value="ECO:0007669"/>
    <property type="project" value="UniProtKB-KW"/>
</dbReference>
<accession>A0AAV9IKJ4</accession>
<dbReference type="Pfam" id="PF12678">
    <property type="entry name" value="zf-rbx1"/>
    <property type="match status" value="1"/>
</dbReference>
<keyword evidence="8" id="KW-0862">Zinc</keyword>
<dbReference type="SUPFAM" id="SSF57850">
    <property type="entry name" value="RING/U-box"/>
    <property type="match status" value="1"/>
</dbReference>
<keyword evidence="7" id="KW-0833">Ubl conjugation pathway</keyword>
<dbReference type="PANTHER" id="PTHR46463:SF10">
    <property type="entry name" value="OS01G0926200 PROTEIN"/>
    <property type="match status" value="1"/>
</dbReference>
<dbReference type="InterPro" id="IPR013083">
    <property type="entry name" value="Znf_RING/FYVE/PHD"/>
</dbReference>
<gene>
    <name evidence="12" type="ORF">GAYE_SCF43G5658</name>
</gene>
<dbReference type="InterPro" id="IPR024766">
    <property type="entry name" value="Znf_RING_H2"/>
</dbReference>
<dbReference type="PANTHER" id="PTHR46463">
    <property type="entry name" value="ZINC FINGER, RING/FYVE/PHD-TYPE"/>
    <property type="match status" value="1"/>
</dbReference>
<feature type="domain" description="RING-type" evidence="11">
    <location>
        <begin position="178"/>
        <end position="218"/>
    </location>
</feature>
<evidence type="ECO:0000313" key="12">
    <source>
        <dbReference type="EMBL" id="KAK4527731.1"/>
    </source>
</evidence>
<evidence type="ECO:0000256" key="5">
    <source>
        <dbReference type="ARBA" id="ARBA00022723"/>
    </source>
</evidence>
<keyword evidence="4" id="KW-0808">Transferase</keyword>
<comment type="catalytic activity">
    <reaction evidence="1">
        <text>S-ubiquitinyl-[E2 ubiquitin-conjugating enzyme]-L-cysteine + [acceptor protein]-L-lysine = [E2 ubiquitin-conjugating enzyme]-L-cysteine + N(6)-ubiquitinyl-[acceptor protein]-L-lysine.</text>
        <dbReference type="EC" id="2.3.2.27"/>
    </reaction>
</comment>
<dbReference type="EMBL" id="JANCYU010000055">
    <property type="protein sequence ID" value="KAK4527731.1"/>
    <property type="molecule type" value="Genomic_DNA"/>
</dbReference>
<evidence type="ECO:0000259" key="11">
    <source>
        <dbReference type="PROSITE" id="PS50089"/>
    </source>
</evidence>
<organism evidence="12 13">
    <name type="scientific">Galdieria yellowstonensis</name>
    <dbReference type="NCBI Taxonomy" id="3028027"/>
    <lineage>
        <taxon>Eukaryota</taxon>
        <taxon>Rhodophyta</taxon>
        <taxon>Bangiophyceae</taxon>
        <taxon>Galdieriales</taxon>
        <taxon>Galdieriaceae</taxon>
        <taxon>Galdieria</taxon>
    </lineage>
</organism>
<evidence type="ECO:0000256" key="1">
    <source>
        <dbReference type="ARBA" id="ARBA00000900"/>
    </source>
</evidence>
<evidence type="ECO:0000256" key="3">
    <source>
        <dbReference type="ARBA" id="ARBA00012483"/>
    </source>
</evidence>
<dbReference type="Proteomes" id="UP001300502">
    <property type="component" value="Unassembled WGS sequence"/>
</dbReference>
<evidence type="ECO:0000256" key="10">
    <source>
        <dbReference type="SAM" id="MobiDB-lite"/>
    </source>
</evidence>
<evidence type="ECO:0000256" key="2">
    <source>
        <dbReference type="ARBA" id="ARBA00004906"/>
    </source>
</evidence>
<dbReference type="EC" id="2.3.2.27" evidence="3"/>
<name>A0AAV9IKJ4_9RHOD</name>
<proteinExistence type="predicted"/>
<keyword evidence="13" id="KW-1185">Reference proteome</keyword>
<evidence type="ECO:0000256" key="9">
    <source>
        <dbReference type="PROSITE-ProRule" id="PRU00175"/>
    </source>
</evidence>
<feature type="compositionally biased region" description="Polar residues" evidence="10">
    <location>
        <begin position="33"/>
        <end position="46"/>
    </location>
</feature>
<keyword evidence="5" id="KW-0479">Metal-binding</keyword>
<evidence type="ECO:0000256" key="6">
    <source>
        <dbReference type="ARBA" id="ARBA00022771"/>
    </source>
</evidence>
<evidence type="ECO:0000256" key="4">
    <source>
        <dbReference type="ARBA" id="ARBA00022679"/>
    </source>
</evidence>
<evidence type="ECO:0000256" key="8">
    <source>
        <dbReference type="ARBA" id="ARBA00022833"/>
    </source>
</evidence>
<evidence type="ECO:0000313" key="13">
    <source>
        <dbReference type="Proteomes" id="UP001300502"/>
    </source>
</evidence>
<dbReference type="InterPro" id="IPR001841">
    <property type="entry name" value="Znf_RING"/>
</dbReference>
<protein>
    <recommendedName>
        <fullName evidence="3">RING-type E3 ubiquitin transferase</fullName>
        <ecNumber evidence="3">2.3.2.27</ecNumber>
    </recommendedName>
</protein>
<sequence>MESQRSEGTPVRNDSNGIDRYFVDDTEGDPNHSAGSNRVSNNSSGESTDKKSKHFSFIRKVKHFSKDLLHEDSRREEHEKFFSFHHKSKRNNSTLIEWNEREEHLQGQNIQKPPGLETQLRARRPSVSEMKAKVRETVRSNSFGYGVGGPSPPKPPPLVADRSAVDDLVDESSKEDFCPTCLEPYDAENPKIVAKCGHSYHLACIYEWLERSTYCPICAAKMEFAEDTLSAIPEEDT</sequence>
<dbReference type="PROSITE" id="PS50089">
    <property type="entry name" value="ZF_RING_2"/>
    <property type="match status" value="1"/>
</dbReference>